<name>A0A2A2I092_9GAMM</name>
<dbReference type="SUPFAM" id="SSF88723">
    <property type="entry name" value="PIN domain-like"/>
    <property type="match status" value="1"/>
</dbReference>
<sequence length="163" mass="18382">MPQAVLISDTNIWIDLHRADLLEAVFELPYQFVTTEFVFAELRVPAGTNLEQMGLQVMPLDGEAMSELLRLRQTLNNSSLADVSCYYIAQVEGWPLLTNDGAVRKAGEQAKLDVRGVLWVLDQLYEEHILCGPDLAKALQMMLDQGAWLPSEACETRMARWQT</sequence>
<dbReference type="RefSeq" id="WP_095612449.1">
    <property type="nucleotide sequence ID" value="NZ_NMPM01000183.1"/>
</dbReference>
<dbReference type="InterPro" id="IPR029060">
    <property type="entry name" value="PIN-like_dom_sf"/>
</dbReference>
<organism evidence="1 2">
    <name type="scientific">Tamilnaduibacter salinus</name>
    <dbReference type="NCBI Taxonomy" id="1484056"/>
    <lineage>
        <taxon>Bacteria</taxon>
        <taxon>Pseudomonadati</taxon>
        <taxon>Pseudomonadota</taxon>
        <taxon>Gammaproteobacteria</taxon>
        <taxon>Pseudomonadales</taxon>
        <taxon>Marinobacteraceae</taxon>
        <taxon>Tamilnaduibacter</taxon>
    </lineage>
</organism>
<reference evidence="1 2" key="1">
    <citation type="submission" date="2017-07" db="EMBL/GenBank/DDBJ databases">
        <title>Tamlnaduibacter salinus (Mi-7) genome sequencing.</title>
        <authorList>
            <person name="Verma A."/>
            <person name="Krishnamurthi S."/>
        </authorList>
    </citation>
    <scope>NUCLEOTIDE SEQUENCE [LARGE SCALE GENOMIC DNA]</scope>
    <source>
        <strain evidence="1 2">Mi-7</strain>
    </source>
</reference>
<proteinExistence type="predicted"/>
<evidence type="ECO:0000313" key="2">
    <source>
        <dbReference type="Proteomes" id="UP000218332"/>
    </source>
</evidence>
<accession>A0A2A2I092</accession>
<dbReference type="Pfam" id="PF11848">
    <property type="entry name" value="DUF3368"/>
    <property type="match status" value="1"/>
</dbReference>
<dbReference type="AlphaFoldDB" id="A0A2A2I092"/>
<dbReference type="EMBL" id="NMPM01000183">
    <property type="protein sequence ID" value="PAV24433.1"/>
    <property type="molecule type" value="Genomic_DNA"/>
</dbReference>
<protein>
    <submittedName>
        <fullName evidence="1">Nucleotide-binding protein</fullName>
    </submittedName>
</protein>
<dbReference type="Proteomes" id="UP000218332">
    <property type="component" value="Unassembled WGS sequence"/>
</dbReference>
<comment type="caution">
    <text evidence="1">The sequence shown here is derived from an EMBL/GenBank/DDBJ whole genome shotgun (WGS) entry which is preliminary data.</text>
</comment>
<dbReference type="Gene3D" id="3.40.50.1010">
    <property type="entry name" value="5'-nuclease"/>
    <property type="match status" value="1"/>
</dbReference>
<dbReference type="InterPro" id="IPR021799">
    <property type="entry name" value="PIN-like_prokaryotic"/>
</dbReference>
<keyword evidence="2" id="KW-1185">Reference proteome</keyword>
<gene>
    <name evidence="1" type="ORF">CF392_16310</name>
</gene>
<evidence type="ECO:0000313" key="1">
    <source>
        <dbReference type="EMBL" id="PAV24433.1"/>
    </source>
</evidence>